<keyword evidence="1 4" id="KW-0547">Nucleotide-binding</keyword>
<proteinExistence type="inferred from homology"/>
<keyword evidence="4" id="KW-0963">Cytoplasm</keyword>
<dbReference type="AlphaFoldDB" id="K2G757"/>
<dbReference type="InterPro" id="IPR041445">
    <property type="entry name" value="AAA_lid_4"/>
</dbReference>
<evidence type="ECO:0000259" key="7">
    <source>
        <dbReference type="Pfam" id="PF05496"/>
    </source>
</evidence>
<comment type="similarity">
    <text evidence="4">Belongs to the RuvB family.</text>
</comment>
<dbReference type="EMBL" id="AMFJ01001007">
    <property type="protein sequence ID" value="EKE25934.1"/>
    <property type="molecule type" value="Genomic_DNA"/>
</dbReference>
<dbReference type="PANTHER" id="PTHR42848:SF1">
    <property type="entry name" value="HOLLIDAY JUNCTION BRANCH MIGRATION COMPLEX SUBUNIT RUVB"/>
    <property type="match status" value="1"/>
</dbReference>
<dbReference type="GO" id="GO:0000400">
    <property type="term" value="F:four-way junction DNA binding"/>
    <property type="evidence" value="ECO:0007669"/>
    <property type="project" value="UniProtKB-UniRule"/>
</dbReference>
<dbReference type="InterPro" id="IPR036388">
    <property type="entry name" value="WH-like_DNA-bd_sf"/>
</dbReference>
<keyword evidence="4" id="KW-0234">DNA repair</keyword>
<keyword evidence="2 4" id="KW-0067">ATP-binding</keyword>
<dbReference type="Gene3D" id="1.10.10.10">
    <property type="entry name" value="Winged helix-like DNA-binding domain superfamily/Winged helix DNA-binding domain"/>
    <property type="match status" value="1"/>
</dbReference>
<accession>K2G757</accession>
<sequence>MAIKSSKQNEENERIITPKEKDSDLQNDIKLRPKNLSDYVGQESIKKHLNIAIKSAKIRNESLEHILLYWPPWLGKTTLSLIISNEMWVNLKHTSGPAIEKQSDIISILTWIQEGDILFIDEIHRLKPQIEEILYWAMEDFSVDIMVWSGTWATSIKMEIPKFTLIWATTKLSMLSSPLRDRFWNILKLDFYDIDDLSKIVKRSFKILDCSIENPKVFELIAQKSRWTPRIVNRFVKIVRDYKIVGYEVETQSWIEIIFWGLWVDPLWLDYLDRKILENLNINFWWRPVWLHTLASMIWEEEDTIEDVIEPYLLKIWFIEKTSRWRQITSAGKKHLEDSIFL</sequence>
<dbReference type="InterPro" id="IPR008823">
    <property type="entry name" value="RuvB_wg_C"/>
</dbReference>
<dbReference type="GO" id="GO:0048476">
    <property type="term" value="C:Holliday junction resolvase complex"/>
    <property type="evidence" value="ECO:0007669"/>
    <property type="project" value="UniProtKB-UniRule"/>
</dbReference>
<feature type="domain" description="RuvB AAA lid" evidence="8">
    <location>
        <begin position="192"/>
        <end position="247"/>
    </location>
</feature>
<feature type="region of interest" description="Disordered" evidence="5">
    <location>
        <begin position="1"/>
        <end position="21"/>
    </location>
</feature>
<dbReference type="Pfam" id="PF05491">
    <property type="entry name" value="WHD_RuvB"/>
    <property type="match status" value="1"/>
</dbReference>
<reference evidence="9" key="1">
    <citation type="journal article" date="2012" name="Science">
        <title>Fermentation, hydrogen, and sulfur metabolism in multiple uncultivated bacterial phyla.</title>
        <authorList>
            <person name="Wrighton K.C."/>
            <person name="Thomas B.C."/>
            <person name="Sharon I."/>
            <person name="Miller C.S."/>
            <person name="Castelle C.J."/>
            <person name="VerBerkmoes N.C."/>
            <person name="Wilkins M.J."/>
            <person name="Hettich R.L."/>
            <person name="Lipton M.S."/>
            <person name="Williams K.H."/>
            <person name="Long P.E."/>
            <person name="Banfield J.F."/>
        </authorList>
    </citation>
    <scope>NUCLEOTIDE SEQUENCE [LARGE SCALE GENOMIC DNA]</scope>
</reference>
<feature type="binding site" evidence="4">
    <location>
        <position position="326"/>
    </location>
    <ligand>
        <name>DNA</name>
        <dbReference type="ChEBI" id="CHEBI:16991"/>
    </ligand>
</feature>
<keyword evidence="4" id="KW-0227">DNA damage</keyword>
<organism evidence="9">
    <name type="scientific">uncultured bacterium</name>
    <name type="common">gcode 4</name>
    <dbReference type="NCBI Taxonomy" id="1234023"/>
    <lineage>
        <taxon>Bacteria</taxon>
        <taxon>environmental samples</taxon>
    </lineage>
</organism>
<dbReference type="InterPro" id="IPR036390">
    <property type="entry name" value="WH_DNA-bd_sf"/>
</dbReference>
<evidence type="ECO:0000259" key="6">
    <source>
        <dbReference type="Pfam" id="PF05491"/>
    </source>
</evidence>
<dbReference type="GO" id="GO:0005524">
    <property type="term" value="F:ATP binding"/>
    <property type="evidence" value="ECO:0007669"/>
    <property type="project" value="UniProtKB-UniRule"/>
</dbReference>
<dbReference type="Pfam" id="PF17864">
    <property type="entry name" value="AAA_lid_4"/>
    <property type="match status" value="1"/>
</dbReference>
<feature type="binding site" evidence="4">
    <location>
        <position position="192"/>
    </location>
    <ligand>
        <name>ATP</name>
        <dbReference type="ChEBI" id="CHEBI:30616"/>
    </ligand>
</feature>
<keyword evidence="4" id="KW-0233">DNA recombination</keyword>
<dbReference type="GO" id="GO:0009378">
    <property type="term" value="F:four-way junction helicase activity"/>
    <property type="evidence" value="ECO:0007669"/>
    <property type="project" value="InterPro"/>
</dbReference>
<evidence type="ECO:0000256" key="2">
    <source>
        <dbReference type="ARBA" id="ARBA00022840"/>
    </source>
</evidence>
<feature type="domain" description="RuvB-like AAA+ ATPase" evidence="7">
    <location>
        <begin position="31"/>
        <end position="187"/>
    </location>
</feature>
<comment type="catalytic activity">
    <reaction evidence="4">
        <text>ATP + H2O = ADP + phosphate + H(+)</text>
        <dbReference type="Rhea" id="RHEA:13065"/>
        <dbReference type="ChEBI" id="CHEBI:15377"/>
        <dbReference type="ChEBI" id="CHEBI:15378"/>
        <dbReference type="ChEBI" id="CHEBI:30616"/>
        <dbReference type="ChEBI" id="CHEBI:43474"/>
        <dbReference type="ChEBI" id="CHEBI:456216"/>
    </reaction>
</comment>
<dbReference type="GO" id="GO:0006281">
    <property type="term" value="P:DNA repair"/>
    <property type="evidence" value="ECO:0007669"/>
    <property type="project" value="UniProtKB-UniRule"/>
</dbReference>
<comment type="domain">
    <text evidence="4">Has 3 domains, the large (RuvB-L) and small ATPase (RuvB-S) domains and the C-terminal head (RuvB-H) domain. The head domain binds DNA, while the ATPase domains jointly bind ATP, ADP or are empty depending on the state of the subunit in the translocation cycle. During a single DNA translocation step the structure of each domain remains the same, but their relative positions change.</text>
</comment>
<feature type="binding site" evidence="4">
    <location>
        <position position="78"/>
    </location>
    <ligand>
        <name>ATP</name>
        <dbReference type="ChEBI" id="CHEBI:30616"/>
    </ligand>
</feature>
<dbReference type="CDD" id="cd00009">
    <property type="entry name" value="AAA"/>
    <property type="match status" value="1"/>
</dbReference>
<feature type="region of interest" description="Head domain (RuvB-H)" evidence="4">
    <location>
        <begin position="266"/>
        <end position="342"/>
    </location>
</feature>
<evidence type="ECO:0000313" key="9">
    <source>
        <dbReference type="EMBL" id="EKE25934.1"/>
    </source>
</evidence>
<feature type="binding site" evidence="4">
    <location>
        <position position="182"/>
    </location>
    <ligand>
        <name>ATP</name>
        <dbReference type="ChEBI" id="CHEBI:30616"/>
    </ligand>
</feature>
<evidence type="ECO:0000256" key="1">
    <source>
        <dbReference type="ARBA" id="ARBA00022741"/>
    </source>
</evidence>
<evidence type="ECO:0000256" key="5">
    <source>
        <dbReference type="SAM" id="MobiDB-lite"/>
    </source>
</evidence>
<dbReference type="GO" id="GO:0005737">
    <property type="term" value="C:cytoplasm"/>
    <property type="evidence" value="ECO:0007669"/>
    <property type="project" value="UniProtKB-SubCell"/>
</dbReference>
<feature type="binding site" evidence="4">
    <location>
        <position position="77"/>
    </location>
    <ligand>
        <name>ATP</name>
        <dbReference type="ChEBI" id="CHEBI:30616"/>
    </ligand>
</feature>
<feature type="binding site" evidence="4">
    <location>
        <position position="230"/>
    </location>
    <ligand>
        <name>ATP</name>
        <dbReference type="ChEBI" id="CHEBI:30616"/>
    </ligand>
</feature>
<feature type="region of interest" description="Small ATPAse domain (RuvB-S)" evidence="4">
    <location>
        <begin position="193"/>
        <end position="263"/>
    </location>
</feature>
<dbReference type="InterPro" id="IPR004605">
    <property type="entry name" value="DNA_helicase_Holl-junc_RuvB"/>
</dbReference>
<keyword evidence="4" id="KW-0378">Hydrolase</keyword>
<dbReference type="GO" id="GO:0006310">
    <property type="term" value="P:DNA recombination"/>
    <property type="evidence" value="ECO:0007669"/>
    <property type="project" value="UniProtKB-UniRule"/>
</dbReference>
<dbReference type="EC" id="3.6.4.-" evidence="4"/>
<dbReference type="Gene3D" id="3.40.50.300">
    <property type="entry name" value="P-loop containing nucleotide triphosphate hydrolases"/>
    <property type="match status" value="1"/>
</dbReference>
<feature type="binding site" evidence="4">
    <location>
        <position position="32"/>
    </location>
    <ligand>
        <name>ATP</name>
        <dbReference type="ChEBI" id="CHEBI:30616"/>
    </ligand>
</feature>
<feature type="domain" description="RuvB winged helix C-terminal" evidence="6">
    <location>
        <begin position="269"/>
        <end position="337"/>
    </location>
</feature>
<dbReference type="Gene3D" id="1.10.8.60">
    <property type="match status" value="1"/>
</dbReference>
<evidence type="ECO:0000256" key="3">
    <source>
        <dbReference type="ARBA" id="ARBA00023125"/>
    </source>
</evidence>
<feature type="binding site" evidence="4">
    <location>
        <position position="321"/>
    </location>
    <ligand>
        <name>DNA</name>
        <dbReference type="ChEBI" id="CHEBI:16991"/>
    </ligand>
</feature>
<keyword evidence="3 4" id="KW-0238">DNA-binding</keyword>
<dbReference type="SUPFAM" id="SSF52540">
    <property type="entry name" value="P-loop containing nucleoside triphosphate hydrolases"/>
    <property type="match status" value="1"/>
</dbReference>
<gene>
    <name evidence="4" type="primary">ruvB</name>
    <name evidence="9" type="ORF">ACD_4C00491G0001</name>
</gene>
<comment type="subunit">
    <text evidence="4">Homohexamer. Forms an RuvA(8)-RuvB(12)-Holliday junction (HJ) complex. HJ DNA is sandwiched between 2 RuvA tetramers; dsDNA enters through RuvA and exits via RuvB. An RuvB hexamer assembles on each DNA strand where it exits the tetramer. Each RuvB hexamer is contacted by two RuvA subunits (via domain III) on 2 adjacent RuvB subunits; this complex drives branch migration. In the full resolvosome a probable DNA-RuvA(4)-RuvB(12)-RuvC(2) complex forms which resolves the HJ.</text>
</comment>
<comment type="function">
    <text evidence="4">The RuvA-RuvB-RuvC complex processes Holliday junction (HJ) DNA during genetic recombination and DNA repair, while the RuvA-RuvB complex plays an important role in the rescue of blocked DNA replication forks via replication fork reversal (RFR). RuvA specifically binds to HJ cruciform DNA, conferring on it an open structure. The RuvB hexamer acts as an ATP-dependent pump, pulling dsDNA into and through the RuvAB complex. RuvB forms 2 homohexamers on either side of HJ DNA bound by 1 or 2 RuvA tetramers; 4 subunits per hexamer contact DNA at a time. Coordinated motions by a converter formed by DNA-disengaged RuvB subunits stimulates ATP hydrolysis and nucleotide exchange. Immobilization of the converter enables RuvB to convert the ATP-contained energy into a lever motion, pulling 2 nucleotides of DNA out of the RuvA tetramer per ATP hydrolyzed, thus driving DNA branch migration. The RuvB motors rotate together with the DNA substrate, which together with the progressing nucleotide cycle form the mechanistic basis for DNA recombination by continuous HJ branch migration. Branch migration allows RuvC to scan DNA until it finds its consensus sequence, where it cleaves and resolves cruciform DNA.</text>
</comment>
<dbReference type="GO" id="GO:0016887">
    <property type="term" value="F:ATP hydrolysis activity"/>
    <property type="evidence" value="ECO:0007669"/>
    <property type="project" value="RHEA"/>
</dbReference>
<dbReference type="Pfam" id="PF05496">
    <property type="entry name" value="RuvB_N"/>
    <property type="match status" value="1"/>
</dbReference>
<comment type="caution">
    <text evidence="9">The sequence shown here is derived from an EMBL/GenBank/DDBJ whole genome shotgun (WGS) entry which is preliminary data.</text>
</comment>
<feature type="binding site" evidence="4">
    <location>
        <begin position="139"/>
        <end position="141"/>
    </location>
    <ligand>
        <name>ATP</name>
        <dbReference type="ChEBI" id="CHEBI:30616"/>
    </ligand>
</feature>
<dbReference type="SUPFAM" id="SSF46785">
    <property type="entry name" value="Winged helix' DNA-binding domain"/>
    <property type="match status" value="1"/>
</dbReference>
<evidence type="ECO:0000256" key="4">
    <source>
        <dbReference type="HAMAP-Rule" id="MF_00016"/>
    </source>
</evidence>
<comment type="subcellular location">
    <subcellularLocation>
        <location evidence="4">Cytoplasm</location>
    </subcellularLocation>
</comment>
<dbReference type="NCBIfam" id="TIGR00635">
    <property type="entry name" value="ruvB"/>
    <property type="match status" value="1"/>
</dbReference>
<name>K2G757_9BACT</name>
<dbReference type="HAMAP" id="MF_00016">
    <property type="entry name" value="DNA_HJ_migration_RuvB"/>
    <property type="match status" value="1"/>
</dbReference>
<feature type="binding site" evidence="4">
    <location>
        <position position="77"/>
    </location>
    <ligand>
        <name>Mg(2+)</name>
        <dbReference type="ChEBI" id="CHEBI:18420"/>
    </ligand>
</feature>
<dbReference type="InterPro" id="IPR027417">
    <property type="entry name" value="P-loop_NTPase"/>
</dbReference>
<protein>
    <recommendedName>
        <fullName evidence="4">Holliday junction branch migration complex subunit RuvB</fullName>
        <ecNumber evidence="4">3.6.4.-</ecNumber>
    </recommendedName>
</protein>
<feature type="binding site" evidence="4">
    <location>
        <position position="76"/>
    </location>
    <ligand>
        <name>ATP</name>
        <dbReference type="ChEBI" id="CHEBI:30616"/>
    </ligand>
</feature>
<comment type="caution">
    <text evidence="4">Lacks conserved residue(s) required for the propagation of feature annotation.</text>
</comment>
<dbReference type="PANTHER" id="PTHR42848">
    <property type="match status" value="1"/>
</dbReference>
<feature type="binding site" evidence="4">
    <location>
        <position position="31"/>
    </location>
    <ligand>
        <name>ATP</name>
        <dbReference type="ChEBI" id="CHEBI:30616"/>
    </ligand>
</feature>
<feature type="compositionally biased region" description="Basic and acidic residues" evidence="5">
    <location>
        <begin position="7"/>
        <end position="21"/>
    </location>
</feature>
<evidence type="ECO:0000259" key="8">
    <source>
        <dbReference type="Pfam" id="PF17864"/>
    </source>
</evidence>
<dbReference type="InterPro" id="IPR008824">
    <property type="entry name" value="RuvB-like_N"/>
</dbReference>
<dbReference type="NCBIfam" id="NF000868">
    <property type="entry name" value="PRK00080.1"/>
    <property type="match status" value="1"/>
</dbReference>